<protein>
    <submittedName>
        <fullName evidence="2">Molybdopterin converting factor</fullName>
    </submittedName>
</protein>
<dbReference type="EMBL" id="BMLQ01000001">
    <property type="protein sequence ID" value="GGO39423.1"/>
    <property type="molecule type" value="Genomic_DNA"/>
</dbReference>
<dbReference type="PANTHER" id="PTHR23404">
    <property type="entry name" value="MOLYBDOPTERIN SYNTHASE RELATED"/>
    <property type="match status" value="1"/>
</dbReference>
<dbReference type="Gene3D" id="3.90.1170.40">
    <property type="entry name" value="Molybdopterin biosynthesis MoaE subunit"/>
    <property type="match status" value="1"/>
</dbReference>
<dbReference type="Proteomes" id="UP000642509">
    <property type="component" value="Unassembled WGS sequence"/>
</dbReference>
<accession>A0ABQ2LLZ4</accession>
<feature type="region of interest" description="Disordered" evidence="1">
    <location>
        <begin position="1"/>
        <end position="22"/>
    </location>
</feature>
<evidence type="ECO:0000313" key="3">
    <source>
        <dbReference type="Proteomes" id="UP000642509"/>
    </source>
</evidence>
<keyword evidence="3" id="KW-1185">Reference proteome</keyword>
<dbReference type="InterPro" id="IPR003448">
    <property type="entry name" value="Mopterin_biosynth_MoaE"/>
</dbReference>
<reference evidence="3" key="1">
    <citation type="journal article" date="2019" name="Int. J. Syst. Evol. Microbiol.">
        <title>The Global Catalogue of Microorganisms (GCM) 10K type strain sequencing project: providing services to taxonomists for standard genome sequencing and annotation.</title>
        <authorList>
            <consortium name="The Broad Institute Genomics Platform"/>
            <consortium name="The Broad Institute Genome Sequencing Center for Infectious Disease"/>
            <person name="Wu L."/>
            <person name="Ma J."/>
        </authorList>
    </citation>
    <scope>NUCLEOTIDE SEQUENCE [LARGE SCALE GENOMIC DNA]</scope>
    <source>
        <strain evidence="3">CGMCC 1.7064</strain>
    </source>
</reference>
<name>A0ABQ2LLZ4_9MICC</name>
<evidence type="ECO:0000256" key="1">
    <source>
        <dbReference type="SAM" id="MobiDB-lite"/>
    </source>
</evidence>
<proteinExistence type="predicted"/>
<evidence type="ECO:0000313" key="2">
    <source>
        <dbReference type="EMBL" id="GGO39423.1"/>
    </source>
</evidence>
<gene>
    <name evidence="2" type="ORF">GCM10010977_00070</name>
</gene>
<comment type="caution">
    <text evidence="2">The sequence shown here is derived from an EMBL/GenBank/DDBJ whole genome shotgun (WGS) entry which is preliminary data.</text>
</comment>
<dbReference type="CDD" id="cd00756">
    <property type="entry name" value="MoaE"/>
    <property type="match status" value="1"/>
</dbReference>
<organism evidence="2 3">
    <name type="scientific">Citricoccus zhacaiensis</name>
    <dbReference type="NCBI Taxonomy" id="489142"/>
    <lineage>
        <taxon>Bacteria</taxon>
        <taxon>Bacillati</taxon>
        <taxon>Actinomycetota</taxon>
        <taxon>Actinomycetes</taxon>
        <taxon>Micrococcales</taxon>
        <taxon>Micrococcaceae</taxon>
        <taxon>Citricoccus</taxon>
    </lineage>
</organism>
<dbReference type="Pfam" id="PF02391">
    <property type="entry name" value="MoaE"/>
    <property type="match status" value="1"/>
</dbReference>
<dbReference type="RefSeq" id="WP_188803027.1">
    <property type="nucleotide sequence ID" value="NZ_BAAAOU010000003.1"/>
</dbReference>
<sequence length="168" mass="17460">MPATEDAATVRPVPTTLASAPRSAAAVHTGVTEEPLDPVALESSVVTSACGAALTFTGIVRNHDPEAIGTVTSLDYSAHPDADAVLTEIVARHVRGPGDPRGEVRVAAAHRIGHLDVGDLALVVSVASAHRAEAFEVCRTVVEDIKAEVPIWKKQQTASGEAHWVGLP</sequence>
<dbReference type="InterPro" id="IPR036563">
    <property type="entry name" value="MoaE_sf"/>
</dbReference>
<dbReference type="SUPFAM" id="SSF54690">
    <property type="entry name" value="Molybdopterin synthase subunit MoaE"/>
    <property type="match status" value="1"/>
</dbReference>